<comment type="caution">
    <text evidence="1">The sequence shown here is derived from an EMBL/GenBank/DDBJ whole genome shotgun (WGS) entry which is preliminary data.</text>
</comment>
<reference evidence="1 2" key="1">
    <citation type="journal article" date="2023" name="Plants (Basel)">
        <title>Bridging the Gap: Combining Genomics and Transcriptomics Approaches to Understand Stylosanthes scabra, an Orphan Legume from the Brazilian Caatinga.</title>
        <authorList>
            <person name="Ferreira-Neto J.R.C."/>
            <person name="da Silva M.D."/>
            <person name="Binneck E."/>
            <person name="de Melo N.F."/>
            <person name="da Silva R.H."/>
            <person name="de Melo A.L.T.M."/>
            <person name="Pandolfi V."/>
            <person name="Bustamante F.O."/>
            <person name="Brasileiro-Vidal A.C."/>
            <person name="Benko-Iseppon A.M."/>
        </authorList>
    </citation>
    <scope>NUCLEOTIDE SEQUENCE [LARGE SCALE GENOMIC DNA]</scope>
    <source>
        <tissue evidence="1">Leaves</tissue>
    </source>
</reference>
<keyword evidence="2" id="KW-1185">Reference proteome</keyword>
<dbReference type="Proteomes" id="UP001341840">
    <property type="component" value="Unassembled WGS sequence"/>
</dbReference>
<protein>
    <submittedName>
        <fullName evidence="1">Uncharacterized protein</fullName>
    </submittedName>
</protein>
<evidence type="ECO:0000313" key="1">
    <source>
        <dbReference type="EMBL" id="MED6132423.1"/>
    </source>
</evidence>
<organism evidence="1 2">
    <name type="scientific">Stylosanthes scabra</name>
    <dbReference type="NCBI Taxonomy" id="79078"/>
    <lineage>
        <taxon>Eukaryota</taxon>
        <taxon>Viridiplantae</taxon>
        <taxon>Streptophyta</taxon>
        <taxon>Embryophyta</taxon>
        <taxon>Tracheophyta</taxon>
        <taxon>Spermatophyta</taxon>
        <taxon>Magnoliopsida</taxon>
        <taxon>eudicotyledons</taxon>
        <taxon>Gunneridae</taxon>
        <taxon>Pentapetalae</taxon>
        <taxon>rosids</taxon>
        <taxon>fabids</taxon>
        <taxon>Fabales</taxon>
        <taxon>Fabaceae</taxon>
        <taxon>Papilionoideae</taxon>
        <taxon>50 kb inversion clade</taxon>
        <taxon>dalbergioids sensu lato</taxon>
        <taxon>Dalbergieae</taxon>
        <taxon>Pterocarpus clade</taxon>
        <taxon>Stylosanthes</taxon>
    </lineage>
</organism>
<sequence>MKPLCPPTTPLPFVCVVRSRCRQSLLQESLPSHLVSPPLPTAIRPAHLLAAATAVSLQLVSPWRSVLTTSHHCLFASRLGGPCLAVVSSSSISDLSVRPSFEG</sequence>
<accession>A0ABU6S8P7</accession>
<evidence type="ECO:0000313" key="2">
    <source>
        <dbReference type="Proteomes" id="UP001341840"/>
    </source>
</evidence>
<proteinExistence type="predicted"/>
<name>A0ABU6S8P7_9FABA</name>
<gene>
    <name evidence="1" type="ORF">PIB30_018813</name>
</gene>
<dbReference type="EMBL" id="JASCZI010060472">
    <property type="protein sequence ID" value="MED6132423.1"/>
    <property type="molecule type" value="Genomic_DNA"/>
</dbReference>